<dbReference type="InterPro" id="IPR012506">
    <property type="entry name" value="TMEM86B-like"/>
</dbReference>
<comment type="subcellular location">
    <subcellularLocation>
        <location evidence="1">Membrane</location>
        <topology evidence="1">Multi-pass membrane protein</topology>
    </subcellularLocation>
</comment>
<feature type="transmembrane region" description="Helical" evidence="6">
    <location>
        <begin position="109"/>
        <end position="129"/>
    </location>
</feature>
<feature type="transmembrane region" description="Helical" evidence="6">
    <location>
        <begin position="30"/>
        <end position="48"/>
    </location>
</feature>
<dbReference type="RefSeq" id="WP_248434187.1">
    <property type="nucleotide sequence ID" value="NZ_CP096205.1"/>
</dbReference>
<evidence type="ECO:0000313" key="7">
    <source>
        <dbReference type="EMBL" id="UPQ79194.1"/>
    </source>
</evidence>
<protein>
    <submittedName>
        <fullName evidence="7">Lysoplasmalogenase</fullName>
    </submittedName>
</protein>
<dbReference type="EMBL" id="CP096205">
    <property type="protein sequence ID" value="UPQ79194.1"/>
    <property type="molecule type" value="Genomic_DNA"/>
</dbReference>
<feature type="transmembrane region" description="Helical" evidence="6">
    <location>
        <begin position="55"/>
        <end position="72"/>
    </location>
</feature>
<evidence type="ECO:0000256" key="1">
    <source>
        <dbReference type="ARBA" id="ARBA00004141"/>
    </source>
</evidence>
<evidence type="ECO:0000256" key="5">
    <source>
        <dbReference type="ARBA" id="ARBA00023136"/>
    </source>
</evidence>
<evidence type="ECO:0000313" key="8">
    <source>
        <dbReference type="Proteomes" id="UP000830583"/>
    </source>
</evidence>
<keyword evidence="4 6" id="KW-1133">Transmembrane helix</keyword>
<feature type="transmembrane region" description="Helical" evidence="6">
    <location>
        <begin position="135"/>
        <end position="154"/>
    </location>
</feature>
<reference evidence="7" key="1">
    <citation type="submission" date="2022-04" db="EMBL/GenBank/DDBJ databases">
        <title>Consumption of N2O by Flavobacterium azooxidireducens sp. nov. isolated from Decomposing Leaf Litter of Phragmites australis (Cav.).</title>
        <authorList>
            <person name="Behrendt U."/>
            <person name="Spanner T."/>
            <person name="Augustin J."/>
            <person name="Horn M.A."/>
            <person name="Kolb S."/>
            <person name="Ulrich A."/>
        </authorList>
    </citation>
    <scope>NUCLEOTIDE SEQUENCE</scope>
    <source>
        <strain evidence="7">IGB 4-14</strain>
    </source>
</reference>
<keyword evidence="8" id="KW-1185">Reference proteome</keyword>
<dbReference type="PANTHER" id="PTHR31885:SF6">
    <property type="entry name" value="GH04784P"/>
    <property type="match status" value="1"/>
</dbReference>
<accession>A0ABY4KEG1</accession>
<organism evidence="7 8">
    <name type="scientific">Flavobacterium azooxidireducens</name>
    <dbReference type="NCBI Taxonomy" id="1871076"/>
    <lineage>
        <taxon>Bacteria</taxon>
        <taxon>Pseudomonadati</taxon>
        <taxon>Bacteroidota</taxon>
        <taxon>Flavobacteriia</taxon>
        <taxon>Flavobacteriales</taxon>
        <taxon>Flavobacteriaceae</taxon>
        <taxon>Flavobacterium</taxon>
    </lineage>
</organism>
<evidence type="ECO:0000256" key="4">
    <source>
        <dbReference type="ARBA" id="ARBA00022989"/>
    </source>
</evidence>
<dbReference type="PANTHER" id="PTHR31885">
    <property type="entry name" value="GH04784P"/>
    <property type="match status" value="1"/>
</dbReference>
<keyword evidence="3 6" id="KW-0812">Transmembrane</keyword>
<feature type="transmembrane region" description="Helical" evidence="6">
    <location>
        <begin position="7"/>
        <end position="24"/>
    </location>
</feature>
<feature type="transmembrane region" description="Helical" evidence="6">
    <location>
        <begin position="166"/>
        <end position="184"/>
    </location>
</feature>
<evidence type="ECO:0000256" key="3">
    <source>
        <dbReference type="ARBA" id="ARBA00022692"/>
    </source>
</evidence>
<dbReference type="Proteomes" id="UP000830583">
    <property type="component" value="Chromosome"/>
</dbReference>
<evidence type="ECO:0000256" key="2">
    <source>
        <dbReference type="ARBA" id="ARBA00007375"/>
    </source>
</evidence>
<proteinExistence type="inferred from homology"/>
<feature type="transmembrane region" description="Helical" evidence="6">
    <location>
        <begin position="78"/>
        <end position="97"/>
    </location>
</feature>
<comment type="similarity">
    <text evidence="2">Belongs to the TMEM86 family.</text>
</comment>
<sequence>MKIERFTRSFIVICFLYLLLLLSGKEDMAWWLKPMLIPFLISIVAISDKFPTQEILLFALFFSWIGDVLLLFSDKHSLFFIFGLVAFLIAHLIYIFLFQKQNKINKNKIYLQFSPIVVIYLLGILSILWSSLNEMKIPVTIYAFVISTMLLMSIKAYFEWKKPANLLVLIGAVLFVISDSILAFNKFYTPIPMSSFLIMSTYLAAQFFIVKSVLINNKV</sequence>
<evidence type="ECO:0000256" key="6">
    <source>
        <dbReference type="SAM" id="Phobius"/>
    </source>
</evidence>
<keyword evidence="5 6" id="KW-0472">Membrane</keyword>
<gene>
    <name evidence="7" type="ORF">M0M57_16455</name>
</gene>
<name>A0ABY4KEG1_9FLAO</name>
<feature type="transmembrane region" description="Helical" evidence="6">
    <location>
        <begin position="196"/>
        <end position="214"/>
    </location>
</feature>
<dbReference type="Pfam" id="PF07947">
    <property type="entry name" value="YhhN"/>
    <property type="match status" value="1"/>
</dbReference>